<organism evidence="1 2">
    <name type="scientific">Chryseobacterium vrystaatense</name>
    <dbReference type="NCBI Taxonomy" id="307480"/>
    <lineage>
        <taxon>Bacteria</taxon>
        <taxon>Pseudomonadati</taxon>
        <taxon>Bacteroidota</taxon>
        <taxon>Flavobacteriia</taxon>
        <taxon>Flavobacteriales</taxon>
        <taxon>Weeksellaceae</taxon>
        <taxon>Chryseobacterium group</taxon>
        <taxon>Chryseobacterium</taxon>
    </lineage>
</organism>
<sequence length="163" mass="18803">MDIYNKKSIIVIKMENTLENRLKFYAQHLGQNMIIDSDSFRTENGNDIIHTTLVSVSLKGIECSGWIPEVEHTALELKPLSMISDEDKIIIDNIEGVGDEENPEGSFNYGEEYWRCHYINGSFIRFPLLETYQYLQSKGYAVPFMGLSVEKQIEYGWIKQASH</sequence>
<keyword evidence="2" id="KW-1185">Reference proteome</keyword>
<reference evidence="1 2" key="1">
    <citation type="submission" date="2014-07" db="EMBL/GenBank/DDBJ databases">
        <title>Genome of Chryseobacterium vrystaatense LMG 22846.</title>
        <authorList>
            <person name="Pipes S.E."/>
            <person name="Stropko S.J."/>
            <person name="Newman J.D."/>
        </authorList>
    </citation>
    <scope>NUCLEOTIDE SEQUENCE [LARGE SCALE GENOMIC DNA]</scope>
    <source>
        <strain evidence="1 2">LMG 22846</strain>
    </source>
</reference>
<dbReference type="Proteomes" id="UP000028719">
    <property type="component" value="Unassembled WGS sequence"/>
</dbReference>
<name>A0ABR4UP55_9FLAO</name>
<protein>
    <submittedName>
        <fullName evidence="1">Uncharacterized protein</fullName>
    </submittedName>
</protein>
<evidence type="ECO:0000313" key="2">
    <source>
        <dbReference type="Proteomes" id="UP000028719"/>
    </source>
</evidence>
<evidence type="ECO:0000313" key="1">
    <source>
        <dbReference type="EMBL" id="KFF26882.1"/>
    </source>
</evidence>
<proteinExistence type="predicted"/>
<dbReference type="EMBL" id="JPRI01000002">
    <property type="protein sequence ID" value="KFF26882.1"/>
    <property type="molecule type" value="Genomic_DNA"/>
</dbReference>
<comment type="caution">
    <text evidence="1">The sequence shown here is derived from an EMBL/GenBank/DDBJ whole genome shotgun (WGS) entry which is preliminary data.</text>
</comment>
<gene>
    <name evidence="1" type="ORF">IW16_06285</name>
</gene>
<accession>A0ABR4UP55</accession>